<evidence type="ECO:0000256" key="1">
    <source>
        <dbReference type="SAM" id="Phobius"/>
    </source>
</evidence>
<keyword evidence="1" id="KW-1133">Transmembrane helix</keyword>
<organism evidence="2 3">
    <name type="scientific">Pseudomonas zeae</name>
    <dbReference type="NCBI Taxonomy" id="2745510"/>
    <lineage>
        <taxon>Bacteria</taxon>
        <taxon>Pseudomonadati</taxon>
        <taxon>Pseudomonadota</taxon>
        <taxon>Gammaproteobacteria</taxon>
        <taxon>Pseudomonadales</taxon>
        <taxon>Pseudomonadaceae</taxon>
        <taxon>Pseudomonas</taxon>
    </lineage>
</organism>
<feature type="transmembrane region" description="Helical" evidence="1">
    <location>
        <begin position="47"/>
        <end position="65"/>
    </location>
</feature>
<gene>
    <name evidence="2" type="ORF">HU754_020340</name>
</gene>
<evidence type="ECO:0000313" key="2">
    <source>
        <dbReference type="EMBL" id="QXI10155.1"/>
    </source>
</evidence>
<keyword evidence="1" id="KW-0472">Membrane</keyword>
<keyword evidence="1" id="KW-0812">Transmembrane</keyword>
<dbReference type="RefSeq" id="WP_217827568.1">
    <property type="nucleotide sequence ID" value="NZ_CP077090.1"/>
</dbReference>
<sequence>MNFKEFLTKESVIVAVLPVFGYVVAIAYEYGYAIYFGYPLSLIVVDLRMTLTSMIFGVLYIYVLLKIFDSISVMSLAEGNFAKFLRVMLPNYLIAGVLVFASGFSGPFFKLGISLGVIYTLIYGVGVLVDAKKMGISAAVDKLAKEEEPKPVVTKVRYRGQVLINLFNEYGFMVLIVLGLVFGAGRLAATSKNQFSSFEIDNETYAIVAIYADSVIGARLKDATLVDEFAIVSKGNDAMTKVGLLNLKEPKVKESISPVPIPY</sequence>
<dbReference type="AlphaFoldDB" id="A0A9E6NLE0"/>
<dbReference type="EMBL" id="CP077090">
    <property type="protein sequence ID" value="QXI10155.1"/>
    <property type="molecule type" value="Genomic_DNA"/>
</dbReference>
<feature type="transmembrane region" description="Helical" evidence="1">
    <location>
        <begin position="85"/>
        <end position="105"/>
    </location>
</feature>
<feature type="transmembrane region" description="Helical" evidence="1">
    <location>
        <begin position="111"/>
        <end position="129"/>
    </location>
</feature>
<dbReference type="KEGG" id="pze:HU754_020340"/>
<feature type="transmembrane region" description="Helical" evidence="1">
    <location>
        <begin position="167"/>
        <end position="189"/>
    </location>
</feature>
<reference evidence="2" key="1">
    <citation type="journal article" date="2020" name="Microorganisms">
        <title>Reliable Identification of Environmental Pseudomonas Isolates Using the rpoD Gene.</title>
        <authorList>
            <consortium name="The Broad Institute Genome Sequencing Platform"/>
            <person name="Girard L."/>
            <person name="Lood C."/>
            <person name="Rokni-Zadeh H."/>
            <person name="van Noort V."/>
            <person name="Lavigne R."/>
            <person name="De Mot R."/>
        </authorList>
    </citation>
    <scope>NUCLEOTIDE SEQUENCE</scope>
    <source>
        <strain evidence="2">OE 48.2</strain>
    </source>
</reference>
<dbReference type="Proteomes" id="UP000627092">
    <property type="component" value="Chromosome"/>
</dbReference>
<feature type="transmembrane region" description="Helical" evidence="1">
    <location>
        <begin position="12"/>
        <end position="35"/>
    </location>
</feature>
<name>A0A9E6NLE0_9PSED</name>
<reference evidence="2" key="2">
    <citation type="journal article" date="2021" name="Microorganisms">
        <title>The Ever-Expanding Pseudomonas Genus: Description of 43 New Species and Partition of the Pseudomonas putida Group.</title>
        <authorList>
            <person name="Girard L."/>
            <person name="Lood C."/>
            <person name="Hofte M."/>
            <person name="Vandamme P."/>
            <person name="Rokni-Zadeh H."/>
            <person name="van Noort V."/>
            <person name="Lavigne R."/>
            <person name="De Mot R."/>
        </authorList>
    </citation>
    <scope>NUCLEOTIDE SEQUENCE</scope>
    <source>
        <strain evidence="2">OE 48.2</strain>
    </source>
</reference>
<proteinExistence type="predicted"/>
<evidence type="ECO:0000313" key="3">
    <source>
        <dbReference type="Proteomes" id="UP000627092"/>
    </source>
</evidence>
<accession>A0A9E6NLE0</accession>
<protein>
    <submittedName>
        <fullName evidence="2">Uncharacterized protein</fullName>
    </submittedName>
</protein>